<keyword evidence="1" id="KW-1133">Transmembrane helix</keyword>
<protein>
    <submittedName>
        <fullName evidence="2">Uncharacterized protein</fullName>
    </submittedName>
</protein>
<dbReference type="EMBL" id="CP001706">
    <property type="protein sequence ID" value="ACV08825.1"/>
    <property type="molecule type" value="Genomic_DNA"/>
</dbReference>
<feature type="transmembrane region" description="Helical" evidence="1">
    <location>
        <begin position="140"/>
        <end position="158"/>
    </location>
</feature>
<dbReference type="AlphaFoldDB" id="C7R3W8"/>
<evidence type="ECO:0000313" key="2">
    <source>
        <dbReference type="EMBL" id="ACV08825.1"/>
    </source>
</evidence>
<reference evidence="2 3" key="1">
    <citation type="journal article" date="2009" name="Stand. Genomic Sci.">
        <title>Complete genome sequence of Jonesia denitrificans type strain (Prevot 55134).</title>
        <authorList>
            <person name="Pukall R."/>
            <person name="Gehrich-Schroter G."/>
            <person name="Lapidus A."/>
            <person name="Nolan M."/>
            <person name="Glavina Del Rio T."/>
            <person name="Lucas S."/>
            <person name="Chen F."/>
            <person name="Tice H."/>
            <person name="Pitluck S."/>
            <person name="Cheng J.F."/>
            <person name="Copeland A."/>
            <person name="Saunders E."/>
            <person name="Brettin T."/>
            <person name="Detter J.C."/>
            <person name="Bruce D."/>
            <person name="Goodwin L."/>
            <person name="Pati A."/>
            <person name="Ivanova N."/>
            <person name="Mavromatis K."/>
            <person name="Ovchinnikova G."/>
            <person name="Chen A."/>
            <person name="Palaniappan K."/>
            <person name="Land M."/>
            <person name="Hauser L."/>
            <person name="Chang Y.J."/>
            <person name="Jeffries C.D."/>
            <person name="Chain P."/>
            <person name="Goker M."/>
            <person name="Bristow J."/>
            <person name="Eisen J.A."/>
            <person name="Markowitz V."/>
            <person name="Hugenholtz P."/>
            <person name="Kyrpides N.C."/>
            <person name="Klenk H.P."/>
            <person name="Han C."/>
        </authorList>
    </citation>
    <scope>NUCLEOTIDE SEQUENCE [LARGE SCALE GENOMIC DNA]</scope>
    <source>
        <strain evidence="3">ATCC 14870 / DSM 20603 / BCRC 15368 / CIP 55.134 / JCM 11481 / NBRC 15587 / NCTC 10816 / Prevot 55134</strain>
    </source>
</reference>
<dbReference type="Proteomes" id="UP000000628">
    <property type="component" value="Chromosome"/>
</dbReference>
<evidence type="ECO:0000313" key="3">
    <source>
        <dbReference type="Proteomes" id="UP000000628"/>
    </source>
</evidence>
<feature type="transmembrane region" description="Helical" evidence="1">
    <location>
        <begin position="165"/>
        <end position="183"/>
    </location>
</feature>
<evidence type="ECO:0000256" key="1">
    <source>
        <dbReference type="SAM" id="Phobius"/>
    </source>
</evidence>
<gene>
    <name evidence="2" type="ordered locus">Jden_1169</name>
</gene>
<feature type="transmembrane region" description="Helical" evidence="1">
    <location>
        <begin position="38"/>
        <end position="58"/>
    </location>
</feature>
<feature type="transmembrane region" description="Helical" evidence="1">
    <location>
        <begin position="12"/>
        <end position="32"/>
    </location>
</feature>
<name>C7R3W8_JONDD</name>
<feature type="transmembrane region" description="Helical" evidence="1">
    <location>
        <begin position="65"/>
        <end position="83"/>
    </location>
</feature>
<dbReference type="STRING" id="471856.Jden_1169"/>
<keyword evidence="1" id="KW-0812">Transmembrane</keyword>
<dbReference type="KEGG" id="jde:Jden_1169"/>
<keyword evidence="1" id="KW-0472">Membrane</keyword>
<accession>C7R3W8</accession>
<sequence>MTTHQSNANGTLRIGVTSALLVALAAGAHVLGGGALHVSAAVIVAVIVAFLITIVTRVSPFVSTAWVAQCVTALAAVMTQWAAHAVFSLMPPAPVHTSELGGHLGQVVPVGMSYGHHAHDGAITVPLPPLQDIHSGDHSSPFMVVTHSAAAMITVWVLADINRALTPLGALLASLLTALVWIIRLAPLPHAATVKITTSAHTGNAGRRHSRHHHRRGPPQLTHLVIAIART</sequence>
<organism evidence="2 3">
    <name type="scientific">Jonesia denitrificans (strain ATCC 14870 / DSM 20603 / BCRC 15368 / CIP 55.134 / JCM 11481 / NBRC 15587 / NCTC 10816 / Prevot 55134)</name>
    <name type="common">Listeria denitrificans</name>
    <dbReference type="NCBI Taxonomy" id="471856"/>
    <lineage>
        <taxon>Bacteria</taxon>
        <taxon>Bacillati</taxon>
        <taxon>Actinomycetota</taxon>
        <taxon>Actinomycetes</taxon>
        <taxon>Micrococcales</taxon>
        <taxon>Jonesiaceae</taxon>
        <taxon>Jonesia</taxon>
    </lineage>
</organism>
<dbReference type="RefSeq" id="WP_015771453.1">
    <property type="nucleotide sequence ID" value="NC_013174.1"/>
</dbReference>
<proteinExistence type="predicted"/>
<dbReference type="HOGENOM" id="CLU_1198490_0_0_11"/>
<keyword evidence="3" id="KW-1185">Reference proteome</keyword>